<keyword evidence="10" id="KW-0732">Signal</keyword>
<accession>A0A0N9UWN6</accession>
<evidence type="ECO:0008006" key="15">
    <source>
        <dbReference type="Google" id="ProtNLM"/>
    </source>
</evidence>
<evidence type="ECO:0000259" key="12">
    <source>
        <dbReference type="Pfam" id="PF07715"/>
    </source>
</evidence>
<evidence type="ECO:0000256" key="7">
    <source>
        <dbReference type="ARBA" id="ARBA00023237"/>
    </source>
</evidence>
<gene>
    <name evidence="13" type="ORF">AN936_06295</name>
</gene>
<dbReference type="AlphaFoldDB" id="A0A0N9UWN6"/>
<keyword evidence="5 9" id="KW-0798">TonB box</keyword>
<keyword evidence="3 8" id="KW-1134">Transmembrane beta strand</keyword>
<dbReference type="EMBL" id="CP012700">
    <property type="protein sequence ID" value="ALH79989.1"/>
    <property type="molecule type" value="Genomic_DNA"/>
</dbReference>
<dbReference type="PATRIC" id="fig|33050.5.peg.1313"/>
<dbReference type="Pfam" id="PF00593">
    <property type="entry name" value="TonB_dep_Rec_b-barrel"/>
    <property type="match status" value="1"/>
</dbReference>
<dbReference type="InterPro" id="IPR012910">
    <property type="entry name" value="Plug_dom"/>
</dbReference>
<dbReference type="PROSITE" id="PS52016">
    <property type="entry name" value="TONB_DEPENDENT_REC_3"/>
    <property type="match status" value="1"/>
</dbReference>
<protein>
    <recommendedName>
        <fullName evidence="15">TonB-dependent receptor</fullName>
    </recommendedName>
</protein>
<sequence>MEYSRAAVAAACLLFGSPVCAQLVDETGEPTEDTSSVDEGKDIVVTGSLIRGLPREYIASPVFTYDKSDVVRSGSNSMSEYILTIPQNFASDLSDFGTAATSIGTSLSTATSYNQFDAFSAFALRGLASDATLTLVNGRRMPSVGMVEASTVSVIPSALIERIDIISDGASATYGADAVAGVVNIVTRKATDGVELRARGGVMTETGAKSWDASALAATSWGSGSIYGMASYQRRDEFVGDPVVSSGTPLQISQLPQEDLSGFYAGIRQEAGDITLSLDASRFRRDRRARLDFPDTPRSNRDYRSKTTGWTINGNMHWDGEGETAVDVNFDYGETDSGSRLTYGSGRVTGYNHRNTLFVAEATGQTALAALPAGPLIVAGGAQYRVETLATDAAIFFHLAGAKRRAKSLFGEVNVPIVGPDMAVPLVRSLTLSAAARYEDLGFDSALAPKVGVRWQIDRSLALRGTFARSFLVPRFRDTIGIAEQVSFWSQPFPYLPAGQQNPAIPDGDALVIYRAGANPGLGTQQADSFTVGADFTPVFLPGLTVKAGYYRIKIKGRVVTPSQDDAATLADLQRFNLLNPSAGQVGDIIDNPTTFRWFAANVPFINGGETLVWNAASEIPGDLISQVQAIIDIRPQNFAVESTDGIDLDLAYDTGLFGGTARLHVTGQYILNLDLRAGSGAPVSRLDGYAQASDLRLNGSLVWGRGGLSIGSVVNYVDGFTDNRPGVTPAKVGSYTTASLFLGFDLGRLTKSPALADAEVQLVAANVFDQRPPMIRNGYLGFDPYN</sequence>
<keyword evidence="4 8" id="KW-0812">Transmembrane</keyword>
<evidence type="ECO:0000256" key="9">
    <source>
        <dbReference type="RuleBase" id="RU003357"/>
    </source>
</evidence>
<evidence type="ECO:0000256" key="8">
    <source>
        <dbReference type="PROSITE-ProRule" id="PRU01360"/>
    </source>
</evidence>
<comment type="similarity">
    <text evidence="8 9">Belongs to the TonB-dependent receptor family.</text>
</comment>
<keyword evidence="6 8" id="KW-0472">Membrane</keyword>
<evidence type="ECO:0000256" key="1">
    <source>
        <dbReference type="ARBA" id="ARBA00004571"/>
    </source>
</evidence>
<dbReference type="Gene3D" id="2.170.130.10">
    <property type="entry name" value="TonB-dependent receptor, plug domain"/>
    <property type="match status" value="1"/>
</dbReference>
<evidence type="ECO:0000259" key="11">
    <source>
        <dbReference type="Pfam" id="PF00593"/>
    </source>
</evidence>
<feature type="signal peptide" evidence="10">
    <location>
        <begin position="1"/>
        <end position="21"/>
    </location>
</feature>
<evidence type="ECO:0000256" key="4">
    <source>
        <dbReference type="ARBA" id="ARBA00022692"/>
    </source>
</evidence>
<dbReference type="KEGG" id="smag:AN936_06295"/>
<name>A0A0N9UWN6_SPHMC</name>
<reference evidence="13 14" key="1">
    <citation type="journal article" date="2015" name="Genome Announc.">
        <title>Complete Genome Sequence of Polypropylene Glycol- and Polyethylene Glycol-Degrading Sphingopyxis macrogoltabida Strain EY-1.</title>
        <authorList>
            <person name="Ohtsubo Y."/>
            <person name="Nagata Y."/>
            <person name="Numata M."/>
            <person name="Tsuchikane K."/>
            <person name="Hosoyama A."/>
            <person name="Yamazoe A."/>
            <person name="Tsuda M."/>
            <person name="Fujita N."/>
            <person name="Kawai F."/>
        </authorList>
    </citation>
    <scope>NUCLEOTIDE SEQUENCE [LARGE SCALE GENOMIC DNA]</scope>
    <source>
        <strain evidence="13 14">EY-1</strain>
    </source>
</reference>
<dbReference type="InterPro" id="IPR000531">
    <property type="entry name" value="Beta-barrel_TonB"/>
</dbReference>
<dbReference type="SUPFAM" id="SSF56935">
    <property type="entry name" value="Porins"/>
    <property type="match status" value="1"/>
</dbReference>
<dbReference type="Gene3D" id="2.40.170.20">
    <property type="entry name" value="TonB-dependent receptor, beta-barrel domain"/>
    <property type="match status" value="1"/>
</dbReference>
<dbReference type="PANTHER" id="PTHR47234">
    <property type="match status" value="1"/>
</dbReference>
<comment type="subcellular location">
    <subcellularLocation>
        <location evidence="1 8">Cell outer membrane</location>
        <topology evidence="1 8">Multi-pass membrane protein</topology>
    </subcellularLocation>
</comment>
<evidence type="ECO:0000256" key="2">
    <source>
        <dbReference type="ARBA" id="ARBA00022448"/>
    </source>
</evidence>
<dbReference type="GO" id="GO:0009279">
    <property type="term" value="C:cell outer membrane"/>
    <property type="evidence" value="ECO:0007669"/>
    <property type="project" value="UniProtKB-SubCell"/>
</dbReference>
<dbReference type="InterPro" id="IPR036942">
    <property type="entry name" value="Beta-barrel_TonB_sf"/>
</dbReference>
<feature type="chain" id="PRO_5006039103" description="TonB-dependent receptor" evidence="10">
    <location>
        <begin position="22"/>
        <end position="787"/>
    </location>
</feature>
<dbReference type="PANTHER" id="PTHR47234:SF3">
    <property type="entry name" value="SECRETIN_TONB SHORT N-TERMINAL DOMAIN-CONTAINING PROTEIN"/>
    <property type="match status" value="1"/>
</dbReference>
<proteinExistence type="inferred from homology"/>
<keyword evidence="2 8" id="KW-0813">Transport</keyword>
<evidence type="ECO:0000256" key="10">
    <source>
        <dbReference type="SAM" id="SignalP"/>
    </source>
</evidence>
<feature type="domain" description="TonB-dependent receptor plug" evidence="12">
    <location>
        <begin position="106"/>
        <end position="182"/>
    </location>
</feature>
<feature type="domain" description="TonB-dependent receptor-like beta-barrel" evidence="11">
    <location>
        <begin position="274"/>
        <end position="748"/>
    </location>
</feature>
<keyword evidence="7 8" id="KW-0998">Cell outer membrane</keyword>
<organism evidence="13 14">
    <name type="scientific">Sphingopyxis macrogoltabida</name>
    <name type="common">Sphingomonas macrogoltabidus</name>
    <dbReference type="NCBI Taxonomy" id="33050"/>
    <lineage>
        <taxon>Bacteria</taxon>
        <taxon>Pseudomonadati</taxon>
        <taxon>Pseudomonadota</taxon>
        <taxon>Alphaproteobacteria</taxon>
        <taxon>Sphingomonadales</taxon>
        <taxon>Sphingomonadaceae</taxon>
        <taxon>Sphingopyxis</taxon>
    </lineage>
</organism>
<dbReference type="InterPro" id="IPR037066">
    <property type="entry name" value="Plug_dom_sf"/>
</dbReference>
<evidence type="ECO:0000256" key="6">
    <source>
        <dbReference type="ARBA" id="ARBA00023136"/>
    </source>
</evidence>
<dbReference type="InterPro" id="IPR039426">
    <property type="entry name" value="TonB-dep_rcpt-like"/>
</dbReference>
<evidence type="ECO:0000256" key="5">
    <source>
        <dbReference type="ARBA" id="ARBA00023077"/>
    </source>
</evidence>
<dbReference type="Pfam" id="PF07715">
    <property type="entry name" value="Plug"/>
    <property type="match status" value="1"/>
</dbReference>
<evidence type="ECO:0000256" key="3">
    <source>
        <dbReference type="ARBA" id="ARBA00022452"/>
    </source>
</evidence>
<evidence type="ECO:0000313" key="13">
    <source>
        <dbReference type="EMBL" id="ALH79989.1"/>
    </source>
</evidence>
<evidence type="ECO:0000313" key="14">
    <source>
        <dbReference type="Proteomes" id="UP000058074"/>
    </source>
</evidence>
<dbReference type="Proteomes" id="UP000058074">
    <property type="component" value="Chromosome"/>
</dbReference>